<comment type="subcellular location">
    <subcellularLocation>
        <location evidence="1">Membrane</location>
        <topology evidence="1">Single-pass membrane protein</topology>
    </subcellularLocation>
</comment>
<feature type="compositionally biased region" description="Pro residues" evidence="18">
    <location>
        <begin position="256"/>
        <end position="267"/>
    </location>
</feature>
<evidence type="ECO:0000256" key="14">
    <source>
        <dbReference type="ARBA" id="ARBA00023180"/>
    </source>
</evidence>
<comment type="catalytic activity">
    <reaction evidence="15">
        <text>L-threonyl-[protein] + ATP = O-phospho-L-threonyl-[protein] + ADP + H(+)</text>
        <dbReference type="Rhea" id="RHEA:46608"/>
        <dbReference type="Rhea" id="RHEA-COMP:11060"/>
        <dbReference type="Rhea" id="RHEA-COMP:11605"/>
        <dbReference type="ChEBI" id="CHEBI:15378"/>
        <dbReference type="ChEBI" id="CHEBI:30013"/>
        <dbReference type="ChEBI" id="CHEBI:30616"/>
        <dbReference type="ChEBI" id="CHEBI:61977"/>
        <dbReference type="ChEBI" id="CHEBI:456216"/>
        <dbReference type="EC" id="2.7.11.1"/>
    </reaction>
</comment>
<sequence length="708" mass="78450">MMSLFPRLCFVLISFSVALVSAQTCMNKGYFSSNGTYNANRRLILSFLPSNVTAQDAFFYNGSIGQEPNRVYARGMCIPGSTSYDCYHCIKTASGGLIQSCPNQTDAYWWRVEPTLCHVRYSNSSFSGSADLNPRVVLTNIGDLTSNLTEFTKIWEHLVARVIVVASTPKNIPFSSNNYYTANIESFEAFQNIYAVMQCTPDLSSGDCESCLRQNARDYQSCCSQKKGGLVMQPSCFFRWDLYTFSKAFPVASPPPMSIRSLPPPPGDSANTNDNNSKGISAGIVVAITVPTVVVVFMLVALGFVLCLKRPSLQILEHESDSDVSTTNSLQFQYKTVEAATNKFSVNNKLGEGRFGDVYKGKFPNGTEVAVKRLYEMSGKDTRKFRNEVVLVSKLQHKNLVRLLGFCLQGEEKILIYEFLPNKSLDYYLFDPEKQGQLDWTRRNKIIGEIAQGILHLHSHLTVIYREFKASNILLDDDMNPKISDLGMATIFGMEETRGNTKWNAETLVYMSPEFAMHGKFSMKTDVYSFGILILEIISGKKNSCLYHMDENTTAGNLVTYPPELTIGKMDAGAKTEVDPPVDGDSSAAETVDASPLNQGEILRTLATVEKDSQAIAESFSSLFVSLRSTLSEATGSSVDHMTCFGDAAGRLQETALDASTKGNRYINSCLRLNEEIKGVETLAARLKHLRRNVDVLDTAVNKLLRPP</sequence>
<evidence type="ECO:0000313" key="24">
    <source>
        <dbReference type="EMBL" id="VDC83264.1"/>
    </source>
</evidence>
<keyword evidence="3" id="KW-0723">Serine/threonine-protein kinase</keyword>
<evidence type="ECO:0000256" key="17">
    <source>
        <dbReference type="PROSITE-ProRule" id="PRU10141"/>
    </source>
</evidence>
<dbReference type="PANTHER" id="PTHR39708">
    <property type="entry name" value="OS07G0483400 PROTEIN"/>
    <property type="match status" value="1"/>
</dbReference>
<keyword evidence="11 19" id="KW-1133">Transmembrane helix</keyword>
<dbReference type="PROSITE" id="PS51473">
    <property type="entry name" value="GNK2"/>
    <property type="match status" value="2"/>
</dbReference>
<dbReference type="SUPFAM" id="SSF56112">
    <property type="entry name" value="Protein kinase-like (PK-like)"/>
    <property type="match status" value="1"/>
</dbReference>
<keyword evidence="4" id="KW-0808">Transferase</keyword>
<feature type="signal peptide" evidence="20">
    <location>
        <begin position="1"/>
        <end position="22"/>
    </location>
</feature>
<accession>A0A3P6A756</accession>
<evidence type="ECO:0000256" key="2">
    <source>
        <dbReference type="ARBA" id="ARBA00012513"/>
    </source>
</evidence>
<dbReference type="InterPro" id="IPR017441">
    <property type="entry name" value="Protein_kinase_ATP_BS"/>
</dbReference>
<feature type="domain" description="Gnk2-homologous" evidence="22">
    <location>
        <begin position="19"/>
        <end position="126"/>
    </location>
</feature>
<feature type="domain" description="Gnk2-homologous" evidence="22">
    <location>
        <begin position="132"/>
        <end position="245"/>
    </location>
</feature>
<keyword evidence="9" id="KW-0418">Kinase</keyword>
<dbReference type="InterPro" id="IPR002902">
    <property type="entry name" value="GNK2"/>
</dbReference>
<proteinExistence type="predicted"/>
<organism evidence="24">
    <name type="scientific">Brassica campestris</name>
    <name type="common">Field mustard</name>
    <dbReference type="NCBI Taxonomy" id="3711"/>
    <lineage>
        <taxon>Eukaryota</taxon>
        <taxon>Viridiplantae</taxon>
        <taxon>Streptophyta</taxon>
        <taxon>Embryophyta</taxon>
        <taxon>Tracheophyta</taxon>
        <taxon>Spermatophyta</taxon>
        <taxon>Magnoliopsida</taxon>
        <taxon>eudicotyledons</taxon>
        <taxon>Gunneridae</taxon>
        <taxon>Pentapetalae</taxon>
        <taxon>rosids</taxon>
        <taxon>malvids</taxon>
        <taxon>Brassicales</taxon>
        <taxon>Brassicaceae</taxon>
        <taxon>Brassiceae</taxon>
        <taxon>Brassica</taxon>
    </lineage>
</organism>
<evidence type="ECO:0000256" key="16">
    <source>
        <dbReference type="ARBA" id="ARBA00048679"/>
    </source>
</evidence>
<dbReference type="InterPro" id="IPR011009">
    <property type="entry name" value="Kinase-like_dom_sf"/>
</dbReference>
<evidence type="ECO:0000256" key="20">
    <source>
        <dbReference type="SAM" id="SignalP"/>
    </source>
</evidence>
<dbReference type="Gramene" id="A03p55030.2_BraZ1">
    <property type="protein sequence ID" value="A03p55030.2_BraZ1.CDS"/>
    <property type="gene ID" value="A03g55030.2_BraZ1"/>
</dbReference>
<dbReference type="Proteomes" id="UP000694005">
    <property type="component" value="Chromosome A03"/>
</dbReference>
<dbReference type="Gene3D" id="3.30.200.20">
    <property type="entry name" value="Phosphorylase Kinase, domain 1"/>
    <property type="match status" value="1"/>
</dbReference>
<keyword evidence="14" id="KW-0325">Glycoprotein</keyword>
<keyword evidence="12 19" id="KW-0472">Membrane</keyword>
<dbReference type="PROSITE" id="PS00107">
    <property type="entry name" value="PROTEIN_KINASE_ATP"/>
    <property type="match status" value="1"/>
</dbReference>
<feature type="region of interest" description="Disordered" evidence="18">
    <location>
        <begin position="256"/>
        <end position="275"/>
    </location>
</feature>
<dbReference type="InterPro" id="IPR001245">
    <property type="entry name" value="Ser-Thr/Tyr_kinase_cat_dom"/>
</dbReference>
<evidence type="ECO:0000256" key="10">
    <source>
        <dbReference type="ARBA" id="ARBA00022840"/>
    </source>
</evidence>
<dbReference type="GO" id="GO:0005524">
    <property type="term" value="F:ATP binding"/>
    <property type="evidence" value="ECO:0007669"/>
    <property type="project" value="UniProtKB-UniRule"/>
</dbReference>
<dbReference type="PANTHER" id="PTHR39708:SF2">
    <property type="entry name" value="BLOC-1-RELATED COMPLEX SUBUNIT 6 C-TERMINAL HELIX DOMAIN-CONTAINING PROTEIN"/>
    <property type="match status" value="1"/>
</dbReference>
<dbReference type="GO" id="GO:0004674">
    <property type="term" value="F:protein serine/threonine kinase activity"/>
    <property type="evidence" value="ECO:0007669"/>
    <property type="project" value="UniProtKB-KW"/>
</dbReference>
<keyword evidence="7" id="KW-0677">Repeat</keyword>
<dbReference type="AlphaFoldDB" id="A0A3P6A756"/>
<evidence type="ECO:0000256" key="8">
    <source>
        <dbReference type="ARBA" id="ARBA00022741"/>
    </source>
</evidence>
<dbReference type="Gene3D" id="1.10.510.10">
    <property type="entry name" value="Transferase(Phosphotransferase) domain 1"/>
    <property type="match status" value="1"/>
</dbReference>
<protein>
    <recommendedName>
        <fullName evidence="2">non-specific serine/threonine protein kinase</fullName>
        <ecNumber evidence="2">2.7.11.1</ecNumber>
    </recommendedName>
</protein>
<dbReference type="Pfam" id="PF01657">
    <property type="entry name" value="Stress-antifung"/>
    <property type="match status" value="2"/>
</dbReference>
<dbReference type="FunFam" id="3.30.200.20:FF:000142">
    <property type="entry name" value="Cysteine-rich receptor-like protein kinase 10"/>
    <property type="match status" value="1"/>
</dbReference>
<evidence type="ECO:0000256" key="19">
    <source>
        <dbReference type="SAM" id="Phobius"/>
    </source>
</evidence>
<keyword evidence="8 17" id="KW-0547">Nucleotide-binding</keyword>
<comment type="catalytic activity">
    <reaction evidence="16">
        <text>L-seryl-[protein] + ATP = O-phospho-L-seryl-[protein] + ADP + H(+)</text>
        <dbReference type="Rhea" id="RHEA:17989"/>
        <dbReference type="Rhea" id="RHEA-COMP:9863"/>
        <dbReference type="Rhea" id="RHEA-COMP:11604"/>
        <dbReference type="ChEBI" id="CHEBI:15378"/>
        <dbReference type="ChEBI" id="CHEBI:29999"/>
        <dbReference type="ChEBI" id="CHEBI:30616"/>
        <dbReference type="ChEBI" id="CHEBI:83421"/>
        <dbReference type="ChEBI" id="CHEBI:456216"/>
        <dbReference type="EC" id="2.7.11.1"/>
    </reaction>
</comment>
<evidence type="ECO:0000256" key="3">
    <source>
        <dbReference type="ARBA" id="ARBA00022527"/>
    </source>
</evidence>
<evidence type="ECO:0000256" key="7">
    <source>
        <dbReference type="ARBA" id="ARBA00022737"/>
    </source>
</evidence>
<dbReference type="Gene3D" id="3.30.430.20">
    <property type="entry name" value="Gnk2 domain, C-X8-C-X2-C motif"/>
    <property type="match status" value="2"/>
</dbReference>
<evidence type="ECO:0000259" key="22">
    <source>
        <dbReference type="PROSITE" id="PS51473"/>
    </source>
</evidence>
<evidence type="ECO:0000256" key="12">
    <source>
        <dbReference type="ARBA" id="ARBA00023136"/>
    </source>
</evidence>
<feature type="chain" id="PRO_5039802174" description="non-specific serine/threonine protein kinase" evidence="20">
    <location>
        <begin position="23"/>
        <end position="708"/>
    </location>
</feature>
<keyword evidence="6 20" id="KW-0732">Signal</keyword>
<keyword evidence="13" id="KW-0675">Receptor</keyword>
<dbReference type="Pfam" id="PF07714">
    <property type="entry name" value="PK_Tyr_Ser-Thr"/>
    <property type="match status" value="1"/>
</dbReference>
<dbReference type="GO" id="GO:0016020">
    <property type="term" value="C:membrane"/>
    <property type="evidence" value="ECO:0007669"/>
    <property type="project" value="UniProtKB-SubCell"/>
</dbReference>
<evidence type="ECO:0000259" key="21">
    <source>
        <dbReference type="PROSITE" id="PS50011"/>
    </source>
</evidence>
<evidence type="ECO:0000256" key="11">
    <source>
        <dbReference type="ARBA" id="ARBA00022989"/>
    </source>
</evidence>
<gene>
    <name evidence="24" type="ORF">BRAA03T14482Z</name>
    <name evidence="23" type="ORF">BRAPAZ1V2_A03P55030.2</name>
</gene>
<dbReference type="FunFam" id="3.30.430.20:FF:000007">
    <property type="entry name" value="Cysteine-rich receptor-like protein kinase 11"/>
    <property type="match status" value="1"/>
</dbReference>
<keyword evidence="10 17" id="KW-0067">ATP-binding</keyword>
<feature type="domain" description="Protein kinase" evidence="21">
    <location>
        <begin position="344"/>
        <end position="692"/>
    </location>
</feature>
<dbReference type="FunFam" id="1.10.510.10:FF:001023">
    <property type="entry name" value="Os07g0541700 protein"/>
    <property type="match status" value="1"/>
</dbReference>
<evidence type="ECO:0000256" key="18">
    <source>
        <dbReference type="SAM" id="MobiDB-lite"/>
    </source>
</evidence>
<dbReference type="InterPro" id="IPR046465">
    <property type="entry name" value="BORCS6_C"/>
</dbReference>
<evidence type="ECO:0000256" key="5">
    <source>
        <dbReference type="ARBA" id="ARBA00022692"/>
    </source>
</evidence>
<dbReference type="EMBL" id="LR031572">
    <property type="protein sequence ID" value="VDC83264.1"/>
    <property type="molecule type" value="Genomic_DNA"/>
</dbReference>
<evidence type="ECO:0000256" key="15">
    <source>
        <dbReference type="ARBA" id="ARBA00047899"/>
    </source>
</evidence>
<dbReference type="EC" id="2.7.11.1" evidence="2"/>
<dbReference type="InterPro" id="IPR000719">
    <property type="entry name" value="Prot_kinase_dom"/>
</dbReference>
<dbReference type="InterPro" id="IPR038408">
    <property type="entry name" value="GNK2_sf"/>
</dbReference>
<evidence type="ECO:0000313" key="23">
    <source>
        <dbReference type="EMBL" id="CAG7884160.1"/>
    </source>
</evidence>
<evidence type="ECO:0000256" key="1">
    <source>
        <dbReference type="ARBA" id="ARBA00004167"/>
    </source>
</evidence>
<dbReference type="CDD" id="cd23509">
    <property type="entry name" value="Gnk2-like"/>
    <property type="match status" value="2"/>
</dbReference>
<evidence type="ECO:0000256" key="4">
    <source>
        <dbReference type="ARBA" id="ARBA00022679"/>
    </source>
</evidence>
<dbReference type="EMBL" id="LS974619">
    <property type="protein sequence ID" value="CAG7884160.1"/>
    <property type="molecule type" value="Genomic_DNA"/>
</dbReference>
<evidence type="ECO:0000256" key="9">
    <source>
        <dbReference type="ARBA" id="ARBA00022777"/>
    </source>
</evidence>
<name>A0A3P6A756_BRACM</name>
<keyword evidence="5 19" id="KW-0812">Transmembrane</keyword>
<dbReference type="PROSITE" id="PS50011">
    <property type="entry name" value="PROTEIN_KINASE_DOM"/>
    <property type="match status" value="1"/>
</dbReference>
<dbReference type="Pfam" id="PF10157">
    <property type="entry name" value="BORCS6"/>
    <property type="match status" value="1"/>
</dbReference>
<feature type="transmembrane region" description="Helical" evidence="19">
    <location>
        <begin position="280"/>
        <end position="308"/>
    </location>
</feature>
<feature type="binding site" evidence="17">
    <location>
        <position position="372"/>
    </location>
    <ligand>
        <name>ATP</name>
        <dbReference type="ChEBI" id="CHEBI:30616"/>
    </ligand>
</feature>
<evidence type="ECO:0000256" key="6">
    <source>
        <dbReference type="ARBA" id="ARBA00022729"/>
    </source>
</evidence>
<dbReference type="FunFam" id="3.30.430.20:FF:000003">
    <property type="entry name" value="Cysteine-rich RLK (RECEPTOR-like protein kinase) 10"/>
    <property type="match status" value="1"/>
</dbReference>
<evidence type="ECO:0000256" key="13">
    <source>
        <dbReference type="ARBA" id="ARBA00023170"/>
    </source>
</evidence>
<reference evidence="24" key="1">
    <citation type="submission" date="2018-11" db="EMBL/GenBank/DDBJ databases">
        <authorList>
            <consortium name="Genoscope - CEA"/>
            <person name="William W."/>
        </authorList>
    </citation>
    <scope>NUCLEOTIDE SEQUENCE</scope>
</reference>